<dbReference type="InterPro" id="IPR002893">
    <property type="entry name" value="Znf_MYND"/>
</dbReference>
<dbReference type="GO" id="GO:0008270">
    <property type="term" value="F:zinc ion binding"/>
    <property type="evidence" value="ECO:0007669"/>
    <property type="project" value="UniProtKB-KW"/>
</dbReference>
<dbReference type="EMBL" id="KN831779">
    <property type="protein sequence ID" value="KIM42026.1"/>
    <property type="molecule type" value="Genomic_DNA"/>
</dbReference>
<evidence type="ECO:0000256" key="3">
    <source>
        <dbReference type="ARBA" id="ARBA00022833"/>
    </source>
</evidence>
<dbReference type="HOGENOM" id="CLU_045558_0_0_1"/>
<name>A0A0C3CEG1_HEBCY</name>
<evidence type="ECO:0000256" key="1">
    <source>
        <dbReference type="ARBA" id="ARBA00022723"/>
    </source>
</evidence>
<reference evidence="7" key="2">
    <citation type="submission" date="2015-01" db="EMBL/GenBank/DDBJ databases">
        <title>Evolutionary Origins and Diversification of the Mycorrhizal Mutualists.</title>
        <authorList>
            <consortium name="DOE Joint Genome Institute"/>
            <consortium name="Mycorrhizal Genomics Consortium"/>
            <person name="Kohler A."/>
            <person name="Kuo A."/>
            <person name="Nagy L.G."/>
            <person name="Floudas D."/>
            <person name="Copeland A."/>
            <person name="Barry K.W."/>
            <person name="Cichocki N."/>
            <person name="Veneault-Fourrey C."/>
            <person name="LaButti K."/>
            <person name="Lindquist E.A."/>
            <person name="Lipzen A."/>
            <person name="Lundell T."/>
            <person name="Morin E."/>
            <person name="Murat C."/>
            <person name="Riley R."/>
            <person name="Ohm R."/>
            <person name="Sun H."/>
            <person name="Tunlid A."/>
            <person name="Henrissat B."/>
            <person name="Grigoriev I.V."/>
            <person name="Hibbett D.S."/>
            <person name="Martin F."/>
        </authorList>
    </citation>
    <scope>NUCLEOTIDE SEQUENCE [LARGE SCALE GENOMIC DNA]</scope>
    <source>
        <strain evidence="7">h7</strain>
    </source>
</reference>
<dbReference type="AlphaFoldDB" id="A0A0C3CEG1"/>
<accession>A0A0C3CEG1</accession>
<evidence type="ECO:0000313" key="7">
    <source>
        <dbReference type="Proteomes" id="UP000053424"/>
    </source>
</evidence>
<dbReference type="PANTHER" id="PTHR28069:SF2">
    <property type="entry name" value="GH20023P"/>
    <property type="match status" value="1"/>
</dbReference>
<dbReference type="OrthoDB" id="432970at2759"/>
<gene>
    <name evidence="6" type="ORF">M413DRAFT_445209</name>
</gene>
<dbReference type="Pfam" id="PF01753">
    <property type="entry name" value="zf-MYND"/>
    <property type="match status" value="1"/>
</dbReference>
<keyword evidence="7" id="KW-1185">Reference proteome</keyword>
<keyword evidence="2 4" id="KW-0863">Zinc-finger</keyword>
<dbReference type="Gene3D" id="6.10.140.2220">
    <property type="match status" value="1"/>
</dbReference>
<dbReference type="Pfam" id="PF20179">
    <property type="entry name" value="MSS51_C"/>
    <property type="match status" value="1"/>
</dbReference>
<evidence type="ECO:0000313" key="6">
    <source>
        <dbReference type="EMBL" id="KIM42026.1"/>
    </source>
</evidence>
<feature type="domain" description="MYND-type" evidence="5">
    <location>
        <begin position="19"/>
        <end position="66"/>
    </location>
</feature>
<dbReference type="STRING" id="686832.A0A0C3CEG1"/>
<protein>
    <recommendedName>
        <fullName evidence="5">MYND-type domain-containing protein</fullName>
    </recommendedName>
</protein>
<dbReference type="Proteomes" id="UP000053424">
    <property type="component" value="Unassembled WGS sequence"/>
</dbReference>
<evidence type="ECO:0000259" key="5">
    <source>
        <dbReference type="PROSITE" id="PS50865"/>
    </source>
</evidence>
<organism evidence="6 7">
    <name type="scientific">Hebeloma cylindrosporum</name>
    <dbReference type="NCBI Taxonomy" id="76867"/>
    <lineage>
        <taxon>Eukaryota</taxon>
        <taxon>Fungi</taxon>
        <taxon>Dikarya</taxon>
        <taxon>Basidiomycota</taxon>
        <taxon>Agaricomycotina</taxon>
        <taxon>Agaricomycetes</taxon>
        <taxon>Agaricomycetidae</taxon>
        <taxon>Agaricales</taxon>
        <taxon>Agaricineae</taxon>
        <taxon>Hymenogastraceae</taxon>
        <taxon>Hebeloma</taxon>
    </lineage>
</organism>
<sequence length="482" mass="53546">MNAFAEENPPILSKIGQACYQCFMGKNEINPKNRVTALQRCTGCLRVSYCGSACQKANWSKHKKTCQALKSLGRDNSEGLLSAFFSLDDASVIGNADLLHRRISNVAQYEKLAMELDLGGALRMDEQNLIGWEPRCLACGRSDLILRLEAAQKNESPPFPTLQACPDCELSFYCSERHCELAKDIHKNVPSQDGLSGLSQCATNNLCFEDARMARFMDGAEQGPFIWAPERVKPTWSSLRNLNWNDFMGDMKRELPMPDPAIVQLLRAGSDALSMPMTILWGLENLNSDDGWTRKDTLNIHVLGAAGVEIQAAKIFEEILHRVPLVKNLKLTLCGPELGRITASRFPLTMPMDTCPDCARKRRTRTHILYDLPYHEVVSKQGGKFVKPDLAIAFNSGCSQEDVSSWEATLRVLAQRKIPTVFTAYNQEESVAEANIMRAAGMTLHPELGPGRNPWGSILLKSEPNEVTGFYSVNGWLSGGFN</sequence>
<evidence type="ECO:0000256" key="4">
    <source>
        <dbReference type="PROSITE-ProRule" id="PRU00134"/>
    </source>
</evidence>
<keyword evidence="1" id="KW-0479">Metal-binding</keyword>
<keyword evidence="3" id="KW-0862">Zinc</keyword>
<proteinExistence type="predicted"/>
<reference evidence="6 7" key="1">
    <citation type="submission" date="2014-04" db="EMBL/GenBank/DDBJ databases">
        <authorList>
            <consortium name="DOE Joint Genome Institute"/>
            <person name="Kuo A."/>
            <person name="Gay G."/>
            <person name="Dore J."/>
            <person name="Kohler A."/>
            <person name="Nagy L.G."/>
            <person name="Floudas D."/>
            <person name="Copeland A."/>
            <person name="Barry K.W."/>
            <person name="Cichocki N."/>
            <person name="Veneault-Fourrey C."/>
            <person name="LaButti K."/>
            <person name="Lindquist E.A."/>
            <person name="Lipzen A."/>
            <person name="Lundell T."/>
            <person name="Morin E."/>
            <person name="Murat C."/>
            <person name="Sun H."/>
            <person name="Tunlid A."/>
            <person name="Henrissat B."/>
            <person name="Grigoriev I.V."/>
            <person name="Hibbett D.S."/>
            <person name="Martin F."/>
            <person name="Nordberg H.P."/>
            <person name="Cantor M.N."/>
            <person name="Hua S.X."/>
        </authorList>
    </citation>
    <scope>NUCLEOTIDE SEQUENCE [LARGE SCALE GENOMIC DNA]</scope>
    <source>
        <strain evidence="7">h7</strain>
    </source>
</reference>
<dbReference type="PROSITE" id="PS50865">
    <property type="entry name" value="ZF_MYND_2"/>
    <property type="match status" value="1"/>
</dbReference>
<evidence type="ECO:0000256" key="2">
    <source>
        <dbReference type="ARBA" id="ARBA00022771"/>
    </source>
</evidence>
<dbReference type="InterPro" id="IPR046824">
    <property type="entry name" value="Mss51-like_C"/>
</dbReference>
<dbReference type="SUPFAM" id="SSF144232">
    <property type="entry name" value="HIT/MYND zinc finger-like"/>
    <property type="match status" value="1"/>
</dbReference>
<dbReference type="PANTHER" id="PTHR28069">
    <property type="entry name" value="GH20023P"/>
    <property type="match status" value="1"/>
</dbReference>